<dbReference type="Gene3D" id="3.30.559.10">
    <property type="entry name" value="Chloramphenicol acetyltransferase-like domain"/>
    <property type="match status" value="1"/>
</dbReference>
<name>A0A8H4UEL0_9HYPO</name>
<dbReference type="EMBL" id="JABEYC010000703">
    <property type="protein sequence ID" value="KAF4974823.1"/>
    <property type="molecule type" value="Genomic_DNA"/>
</dbReference>
<evidence type="ECO:0000313" key="2">
    <source>
        <dbReference type="EMBL" id="KAF4974823.1"/>
    </source>
</evidence>
<dbReference type="InterPro" id="IPR023213">
    <property type="entry name" value="CAT-like_dom_sf"/>
</dbReference>
<comment type="caution">
    <text evidence="2">The sequence shown here is derived from an EMBL/GenBank/DDBJ whole genome shotgun (WGS) entry which is preliminary data.</text>
</comment>
<evidence type="ECO:0000256" key="1">
    <source>
        <dbReference type="SAM" id="MobiDB-lite"/>
    </source>
</evidence>
<reference evidence="2" key="2">
    <citation type="submission" date="2020-05" db="EMBL/GenBank/DDBJ databases">
        <authorList>
            <person name="Kim H.-S."/>
            <person name="Proctor R.H."/>
            <person name="Brown D.W."/>
        </authorList>
    </citation>
    <scope>NUCLEOTIDE SEQUENCE</scope>
    <source>
        <strain evidence="2">NRRL 22465</strain>
    </source>
</reference>
<sequence>MEDLAENTPWRQRSEDGSWAGPLVGPEKMFGAWLELDGWAEHIASITFRTVPSMIPQTPEAIEGWFRRAASSTLLENPSLMAHIDRTEGSPVSARNRAFIYNPVMGHDDLAERTATMTTVISTETSTEDGIKSITDYFYAHPD</sequence>
<reference evidence="2" key="1">
    <citation type="journal article" date="2020" name="BMC Genomics">
        <title>Correction to: Identification and distribution of gene clusters required for synthesis of sphingolipid metabolism inhibitors in diverse species of the filamentous fungus Fusarium.</title>
        <authorList>
            <person name="Kim H.S."/>
            <person name="Lohmar J.M."/>
            <person name="Busman M."/>
            <person name="Brown D.W."/>
            <person name="Naumann T.A."/>
            <person name="Divon H.H."/>
            <person name="Lysoe E."/>
            <person name="Uhlig S."/>
            <person name="Proctor R.H."/>
        </authorList>
    </citation>
    <scope>NUCLEOTIDE SEQUENCE</scope>
    <source>
        <strain evidence="2">NRRL 22465</strain>
    </source>
</reference>
<protein>
    <submittedName>
        <fullName evidence="2">Uncharacterized protein</fullName>
    </submittedName>
</protein>
<keyword evidence="3" id="KW-1185">Reference proteome</keyword>
<gene>
    <name evidence="2" type="ORF">FZEAL_8319</name>
</gene>
<organism evidence="2 3">
    <name type="scientific">Fusarium zealandicum</name>
    <dbReference type="NCBI Taxonomy" id="1053134"/>
    <lineage>
        <taxon>Eukaryota</taxon>
        <taxon>Fungi</taxon>
        <taxon>Dikarya</taxon>
        <taxon>Ascomycota</taxon>
        <taxon>Pezizomycotina</taxon>
        <taxon>Sordariomycetes</taxon>
        <taxon>Hypocreomycetidae</taxon>
        <taxon>Hypocreales</taxon>
        <taxon>Nectriaceae</taxon>
        <taxon>Fusarium</taxon>
        <taxon>Fusarium staphyleae species complex</taxon>
    </lineage>
</organism>
<evidence type="ECO:0000313" key="3">
    <source>
        <dbReference type="Proteomes" id="UP000635477"/>
    </source>
</evidence>
<dbReference type="Proteomes" id="UP000635477">
    <property type="component" value="Unassembled WGS sequence"/>
</dbReference>
<dbReference type="AlphaFoldDB" id="A0A8H4UEL0"/>
<accession>A0A8H4UEL0</accession>
<dbReference type="OrthoDB" id="5103341at2759"/>
<feature type="region of interest" description="Disordered" evidence="1">
    <location>
        <begin position="1"/>
        <end position="22"/>
    </location>
</feature>
<proteinExistence type="predicted"/>